<reference evidence="1 2" key="1">
    <citation type="journal article" date="2012" name="Proc. Natl. Acad. Sci. U.S.A.">
        <title>Comparative genomics of Ceriporiopsis subvermispora and Phanerochaete chrysosporium provide insight into selective ligninolysis.</title>
        <authorList>
            <person name="Fernandez-Fueyo E."/>
            <person name="Ruiz-Duenas F.J."/>
            <person name="Ferreira P."/>
            <person name="Floudas D."/>
            <person name="Hibbett D.S."/>
            <person name="Canessa P."/>
            <person name="Larrondo L.F."/>
            <person name="James T.Y."/>
            <person name="Seelenfreund D."/>
            <person name="Lobos S."/>
            <person name="Polanco R."/>
            <person name="Tello M."/>
            <person name="Honda Y."/>
            <person name="Watanabe T."/>
            <person name="Watanabe T."/>
            <person name="Ryu J.S."/>
            <person name="Kubicek C.P."/>
            <person name="Schmoll M."/>
            <person name="Gaskell J."/>
            <person name="Hammel K.E."/>
            <person name="St John F.J."/>
            <person name="Vanden Wymelenberg A."/>
            <person name="Sabat G."/>
            <person name="Splinter BonDurant S."/>
            <person name="Syed K."/>
            <person name="Yadav J.S."/>
            <person name="Doddapaneni H."/>
            <person name="Subramanian V."/>
            <person name="Lavin J.L."/>
            <person name="Oguiza J.A."/>
            <person name="Perez G."/>
            <person name="Pisabarro A.G."/>
            <person name="Ramirez L."/>
            <person name="Santoyo F."/>
            <person name="Master E."/>
            <person name="Coutinho P.M."/>
            <person name="Henrissat B."/>
            <person name="Lombard V."/>
            <person name="Magnuson J.K."/>
            <person name="Kuees U."/>
            <person name="Hori C."/>
            <person name="Igarashi K."/>
            <person name="Samejima M."/>
            <person name="Held B.W."/>
            <person name="Barry K.W."/>
            <person name="LaButti K.M."/>
            <person name="Lapidus A."/>
            <person name="Lindquist E.A."/>
            <person name="Lucas S.M."/>
            <person name="Riley R."/>
            <person name="Salamov A.A."/>
            <person name="Hoffmeister D."/>
            <person name="Schwenk D."/>
            <person name="Hadar Y."/>
            <person name="Yarden O."/>
            <person name="de Vries R.P."/>
            <person name="Wiebenga A."/>
            <person name="Stenlid J."/>
            <person name="Eastwood D."/>
            <person name="Grigoriev I.V."/>
            <person name="Berka R.M."/>
            <person name="Blanchette R.A."/>
            <person name="Kersten P."/>
            <person name="Martinez A.T."/>
            <person name="Vicuna R."/>
            <person name="Cullen D."/>
        </authorList>
    </citation>
    <scope>NUCLEOTIDE SEQUENCE [LARGE SCALE GENOMIC DNA]</scope>
    <source>
        <strain evidence="1 2">B</strain>
    </source>
</reference>
<sequence>MVQVLSCVPQVVVHFELYSWEDWGAIFDERGFLVLDRSARLESLDITVAFDPVPETDYEDEENHAEAFRRFDILAWVQRLAEQVPTLRKVTLRTPPEFAFRMGDRAIGFRRTSDTQTILEESGRMGGWGIIFIVNFQVNFVRI</sequence>
<keyword evidence="2" id="KW-1185">Reference proteome</keyword>
<accession>M2PIG3</accession>
<evidence type="ECO:0000313" key="1">
    <source>
        <dbReference type="EMBL" id="EMD35919.1"/>
    </source>
</evidence>
<gene>
    <name evidence="1" type="ORF">CERSUDRAFT_106564</name>
</gene>
<protein>
    <submittedName>
        <fullName evidence="1">Uncharacterized protein</fullName>
    </submittedName>
</protein>
<proteinExistence type="predicted"/>
<dbReference type="EMBL" id="KB445799">
    <property type="protein sequence ID" value="EMD35919.1"/>
    <property type="molecule type" value="Genomic_DNA"/>
</dbReference>
<organism evidence="1 2">
    <name type="scientific">Ceriporiopsis subvermispora (strain B)</name>
    <name type="common">White-rot fungus</name>
    <name type="synonym">Gelatoporia subvermispora</name>
    <dbReference type="NCBI Taxonomy" id="914234"/>
    <lineage>
        <taxon>Eukaryota</taxon>
        <taxon>Fungi</taxon>
        <taxon>Dikarya</taxon>
        <taxon>Basidiomycota</taxon>
        <taxon>Agaricomycotina</taxon>
        <taxon>Agaricomycetes</taxon>
        <taxon>Polyporales</taxon>
        <taxon>Gelatoporiaceae</taxon>
        <taxon>Gelatoporia</taxon>
    </lineage>
</organism>
<dbReference type="HOGENOM" id="CLU_1805950_0_0_1"/>
<dbReference type="AlphaFoldDB" id="M2PIG3"/>
<dbReference type="Proteomes" id="UP000016930">
    <property type="component" value="Unassembled WGS sequence"/>
</dbReference>
<evidence type="ECO:0000313" key="2">
    <source>
        <dbReference type="Proteomes" id="UP000016930"/>
    </source>
</evidence>
<name>M2PIG3_CERS8</name>